<feature type="domain" description="NACHT" evidence="2">
    <location>
        <begin position="293"/>
        <end position="436"/>
    </location>
</feature>
<dbReference type="Pfam" id="PF24883">
    <property type="entry name" value="NPHP3_N"/>
    <property type="match status" value="1"/>
</dbReference>
<dbReference type="EMBL" id="MU839843">
    <property type="protein sequence ID" value="KAK1751103.1"/>
    <property type="molecule type" value="Genomic_DNA"/>
</dbReference>
<dbReference type="InterPro" id="IPR011993">
    <property type="entry name" value="PH-like_dom_sf"/>
</dbReference>
<dbReference type="InterPro" id="IPR056884">
    <property type="entry name" value="NPHP3-like_N"/>
</dbReference>
<dbReference type="SUPFAM" id="SSF50729">
    <property type="entry name" value="PH domain-like"/>
    <property type="match status" value="1"/>
</dbReference>
<proteinExistence type="predicted"/>
<dbReference type="Gene3D" id="3.40.50.300">
    <property type="entry name" value="P-loop containing nucleotide triphosphate hydrolases"/>
    <property type="match status" value="1"/>
</dbReference>
<dbReference type="PANTHER" id="PTHR10039:SF14">
    <property type="entry name" value="NACHT DOMAIN-CONTAINING PROTEIN"/>
    <property type="match status" value="1"/>
</dbReference>
<evidence type="ECO:0000259" key="2">
    <source>
        <dbReference type="PROSITE" id="PS50837"/>
    </source>
</evidence>
<dbReference type="PANTHER" id="PTHR10039">
    <property type="entry name" value="AMELOGENIN"/>
    <property type="match status" value="1"/>
</dbReference>
<comment type="caution">
    <text evidence="3">The sequence shown here is derived from an EMBL/GenBank/DDBJ whole genome shotgun (WGS) entry which is preliminary data.</text>
</comment>
<name>A0AAJ0B3N7_9PEZI</name>
<dbReference type="Pfam" id="PF22972">
    <property type="entry name" value="EVH1_PP4R3"/>
    <property type="match status" value="1"/>
</dbReference>
<keyword evidence="1" id="KW-0677">Repeat</keyword>
<evidence type="ECO:0000313" key="3">
    <source>
        <dbReference type="EMBL" id="KAK1751103.1"/>
    </source>
</evidence>
<evidence type="ECO:0000256" key="1">
    <source>
        <dbReference type="ARBA" id="ARBA00022737"/>
    </source>
</evidence>
<dbReference type="Gene3D" id="2.30.29.30">
    <property type="entry name" value="Pleckstrin-homology domain (PH domain)/Phosphotyrosine-binding domain (PTB)"/>
    <property type="match status" value="1"/>
</dbReference>
<accession>A0AAJ0B3N7</accession>
<dbReference type="PROSITE" id="PS50837">
    <property type="entry name" value="NACHT"/>
    <property type="match status" value="1"/>
</dbReference>
<evidence type="ECO:0000313" key="4">
    <source>
        <dbReference type="Proteomes" id="UP001239445"/>
    </source>
</evidence>
<organism evidence="3 4">
    <name type="scientific">Echria macrotheca</name>
    <dbReference type="NCBI Taxonomy" id="438768"/>
    <lineage>
        <taxon>Eukaryota</taxon>
        <taxon>Fungi</taxon>
        <taxon>Dikarya</taxon>
        <taxon>Ascomycota</taxon>
        <taxon>Pezizomycotina</taxon>
        <taxon>Sordariomycetes</taxon>
        <taxon>Sordariomycetidae</taxon>
        <taxon>Sordariales</taxon>
        <taxon>Schizotheciaceae</taxon>
        <taxon>Echria</taxon>
    </lineage>
</organism>
<gene>
    <name evidence="3" type="ORF">QBC47DRAFT_84133</name>
</gene>
<sequence>MPGLKPPSPALSSARRAVEKAFKDLESTIEPAESRDFSSTTLDDVRKAAIEIERQLAARQSLRNTRRLDPLFKGLEHYAKVIEVLANGTDYLPWIWAPIKLILKIAADYVEAFERIIKAYAHIADSLRRFQLLERSFQGTPDIYPTFVVFYADILSFHKAAYRFVTRPCWKLLFLTAWGRFKREFDDILENLNRHGKLIDKEAYAHNIVEARQERQSLEAWRTESLASLAQTQREQTARQLQGLTTWLRVDDSEQLSLLDGLTEVGAKHPGTVSWVLGKKQMSAWLRPTSESQYLWLHGGPGTGKSVISARLIAFLATSGKSLVVHHFCSYTYSSSTLYDQVLKSLLLQCLRGDAELVNYIYEEYVGTKPASPPVLEKLLETVVEALSSGGQGHKTIHIVLDGLEELAHDSQERLMRLLERLMTAGASCKVLVSSRDSPRAHVKKKKPSLLSLADEKAAITEAMTRFAATELESMREQLDQLRVLEEDRRQIASGISIRADGMFLWARLVLNFLTANLFYSREEFIRAADTLPRELSKFYEKLLARIVEGLDSRSILRLRLIFGWISSAKRPFRKAELQSALLFHQDDSIDSNTAPVPAYVLDKCKPLIHQFRDHTLGFIHVSVKEYLENHVWDKSIRLDPAQVLLENGVASLRCIHEALRLFSGAFSETTKEVQIAHGNWGFIPYATEFWCVMLEEIFSTPVIATDPRLSAAAEAVNAVLKELRSTPSEKELDQDRKPLEPLKQFACLWHEAVIALQAREAGRSRPKDDENQGPIHHPKHIHHVFTIYEAFVQRLTGTYEHEELTHGELSNFRDNFSVHAYTCGFWSCPHAWEGFKSREERFSHESAHLPAFPCLETGCQYPPFGSKAGLRKHHNAVHVQQKPTPKLRRINPQKRSRSISPTPSIFSPFYEDLLPHSPGLRPLSLEDVKYPIPTRYDILPLAHIGEAGMQAKSAISMSPEPDRTIGRMRVTVYELRNNDWFSRGVGFCTADVVTIEAGSERREARITVKAEDSPFEKLLLDTAIVTEHGFHKQQDSLIVWTENDVDMALSFQQADCCQEVWEFIDKIHENILRNTVFPR</sequence>
<dbReference type="Pfam" id="PF24809">
    <property type="entry name" value="DUF7708"/>
    <property type="match status" value="1"/>
</dbReference>
<dbReference type="InterPro" id="IPR007111">
    <property type="entry name" value="NACHT_NTPase"/>
</dbReference>
<protein>
    <recommendedName>
        <fullName evidence="2">NACHT domain-containing protein</fullName>
    </recommendedName>
</protein>
<dbReference type="InterPro" id="IPR027417">
    <property type="entry name" value="P-loop_NTPase"/>
</dbReference>
<dbReference type="AlphaFoldDB" id="A0AAJ0B3N7"/>
<reference evidence="3" key="1">
    <citation type="submission" date="2023-06" db="EMBL/GenBank/DDBJ databases">
        <title>Genome-scale phylogeny and comparative genomics of the fungal order Sordariales.</title>
        <authorList>
            <consortium name="Lawrence Berkeley National Laboratory"/>
            <person name="Hensen N."/>
            <person name="Bonometti L."/>
            <person name="Westerberg I."/>
            <person name="Brannstrom I.O."/>
            <person name="Guillou S."/>
            <person name="Cros-Aarteil S."/>
            <person name="Calhoun S."/>
            <person name="Haridas S."/>
            <person name="Kuo A."/>
            <person name="Mondo S."/>
            <person name="Pangilinan J."/>
            <person name="Riley R."/>
            <person name="Labutti K."/>
            <person name="Andreopoulos B."/>
            <person name="Lipzen A."/>
            <person name="Chen C."/>
            <person name="Yanf M."/>
            <person name="Daum C."/>
            <person name="Ng V."/>
            <person name="Clum A."/>
            <person name="Steindorff A."/>
            <person name="Ohm R."/>
            <person name="Martin F."/>
            <person name="Silar P."/>
            <person name="Natvig D."/>
            <person name="Lalanne C."/>
            <person name="Gautier V."/>
            <person name="Ament-Velasquez S.L."/>
            <person name="Kruys A."/>
            <person name="Hutchinson M.I."/>
            <person name="Powell A.J."/>
            <person name="Barry K."/>
            <person name="Miller A.N."/>
            <person name="Grigoriev I.V."/>
            <person name="Debuchy R."/>
            <person name="Gladieux P."/>
            <person name="Thoren M.H."/>
            <person name="Johannesson H."/>
        </authorList>
    </citation>
    <scope>NUCLEOTIDE SEQUENCE</scope>
    <source>
        <strain evidence="3">PSN4</strain>
    </source>
</reference>
<dbReference type="InterPro" id="IPR055236">
    <property type="entry name" value="EVH1_PP4R3"/>
</dbReference>
<dbReference type="Proteomes" id="UP001239445">
    <property type="component" value="Unassembled WGS sequence"/>
</dbReference>
<dbReference type="SUPFAM" id="SSF52540">
    <property type="entry name" value="P-loop containing nucleoside triphosphate hydrolases"/>
    <property type="match status" value="1"/>
</dbReference>
<keyword evidence="4" id="KW-1185">Reference proteome</keyword>
<dbReference type="InterPro" id="IPR056125">
    <property type="entry name" value="DUF7708"/>
</dbReference>